<organism evidence="13 14">
    <name type="scientific">Cytospora chrysosperma</name>
    <name type="common">Cytospora canker fungus</name>
    <name type="synonym">Sphaeria chrysosperma</name>
    <dbReference type="NCBI Taxonomy" id="252740"/>
    <lineage>
        <taxon>Eukaryota</taxon>
        <taxon>Fungi</taxon>
        <taxon>Dikarya</taxon>
        <taxon>Ascomycota</taxon>
        <taxon>Pezizomycotina</taxon>
        <taxon>Sordariomycetes</taxon>
        <taxon>Sordariomycetidae</taxon>
        <taxon>Diaporthales</taxon>
        <taxon>Cytosporaceae</taxon>
        <taxon>Cytospora</taxon>
    </lineage>
</organism>
<feature type="region of interest" description="Disordered" evidence="9">
    <location>
        <begin position="372"/>
        <end position="416"/>
    </location>
</feature>
<feature type="transmembrane region" description="Helical" evidence="10">
    <location>
        <begin position="196"/>
        <end position="218"/>
    </location>
</feature>
<comment type="caution">
    <text evidence="13">The sequence shown here is derived from an EMBL/GenBank/DDBJ whole genome shotgun (WGS) entry which is preliminary data.</text>
</comment>
<keyword evidence="6" id="KW-0249">Electron transport</keyword>
<evidence type="ECO:0000256" key="10">
    <source>
        <dbReference type="SAM" id="Phobius"/>
    </source>
</evidence>
<comment type="subcellular location">
    <subcellularLocation>
        <location evidence="1">Endoplasmic reticulum membrane</location>
        <topology evidence="1">Multi-pass membrane protein</topology>
    </subcellularLocation>
</comment>
<dbReference type="Proteomes" id="UP000284375">
    <property type="component" value="Unassembled WGS sequence"/>
</dbReference>
<gene>
    <name evidence="13" type="ORF">VSDG_01525</name>
</gene>
<feature type="transmembrane region" description="Helical" evidence="10">
    <location>
        <begin position="716"/>
        <end position="734"/>
    </location>
</feature>
<evidence type="ECO:0000256" key="6">
    <source>
        <dbReference type="ARBA" id="ARBA00022982"/>
    </source>
</evidence>
<dbReference type="OrthoDB" id="19261at2759"/>
<proteinExistence type="inferred from homology"/>
<evidence type="ECO:0000313" key="13">
    <source>
        <dbReference type="EMBL" id="ROW03258.1"/>
    </source>
</evidence>
<dbReference type="CDD" id="cd08760">
    <property type="entry name" value="Cyt_b561_FRRS1_like"/>
    <property type="match status" value="1"/>
</dbReference>
<feature type="transmembrane region" description="Helical" evidence="10">
    <location>
        <begin position="224"/>
        <end position="243"/>
    </location>
</feature>
<feature type="signal peptide" evidence="11">
    <location>
        <begin position="1"/>
        <end position="29"/>
    </location>
</feature>
<evidence type="ECO:0000256" key="5">
    <source>
        <dbReference type="ARBA" id="ARBA00022824"/>
    </source>
</evidence>
<dbReference type="Pfam" id="PF08285">
    <property type="entry name" value="DPM3"/>
    <property type="match status" value="1"/>
</dbReference>
<evidence type="ECO:0000256" key="2">
    <source>
        <dbReference type="ARBA" id="ARBA00010430"/>
    </source>
</evidence>
<dbReference type="PANTHER" id="PTHR47797:SF1">
    <property type="entry name" value="CYTOCHROME B561 DOMAIN-CONTAINING PROTEIN-RELATED"/>
    <property type="match status" value="1"/>
</dbReference>
<dbReference type="SMART" id="SM00665">
    <property type="entry name" value="B561"/>
    <property type="match status" value="1"/>
</dbReference>
<keyword evidence="11" id="KW-0732">Signal</keyword>
<feature type="region of interest" description="Disordered" evidence="9">
    <location>
        <begin position="252"/>
        <end position="273"/>
    </location>
</feature>
<accession>A0A423WIW9</accession>
<feature type="transmembrane region" description="Helical" evidence="10">
    <location>
        <begin position="80"/>
        <end position="104"/>
    </location>
</feature>
<comment type="similarity">
    <text evidence="2">Belongs to the DPM3 family.</text>
</comment>
<evidence type="ECO:0000313" key="14">
    <source>
        <dbReference type="Proteomes" id="UP000284375"/>
    </source>
</evidence>
<protein>
    <recommendedName>
        <fullName evidence="12">Cytochrome b561 domain-containing protein</fullName>
    </recommendedName>
</protein>
<dbReference type="PANTHER" id="PTHR47797">
    <property type="entry name" value="DEHYDROGENASE, PUTATIVE (AFU_ORTHOLOGUE AFUA_8G05805)-RELATED"/>
    <property type="match status" value="1"/>
</dbReference>
<evidence type="ECO:0000256" key="7">
    <source>
        <dbReference type="ARBA" id="ARBA00022989"/>
    </source>
</evidence>
<dbReference type="STRING" id="252740.A0A423WIW9"/>
<evidence type="ECO:0000256" key="9">
    <source>
        <dbReference type="SAM" id="MobiDB-lite"/>
    </source>
</evidence>
<evidence type="ECO:0000256" key="4">
    <source>
        <dbReference type="ARBA" id="ARBA00022692"/>
    </source>
</evidence>
<sequence length="772" mass="82886">MGIIIKTRTGLLALLAATTSTMLTTPARAQFGGPAGPGGGYYGGGRSSPYSAGAGDVDGDGDGAGRAGLGFGGRDTAARAAHGILACLAFVVLFPLGAVLVRVVPGRWSLHAHWAVQMLAWVLYVAAFALGVDLARGIRVPGGSGRFLSNPSTSYHPIIGIVVFVLLLAQPVLGIIHHRNFKAFQRRTVSSYLHVWDGRVTIILGITNGGLGLQLAGAGDTLKLAYTIVAAIFGGTWIVLAVLSECRRKRGSDVPGRDLRVAQGERAPDSKGINDHFIPAFNPSLPSDDDVFTETSENPSVARTYNNEVVLDGPEHGTEPSCGSSNPSCGREPLGQFRALTFPDETRWVERAGNGGKEVAMVPKWPAPVNGVHELPANLPNPGPADDVEPPQPAPRLLKTPSTTSSDDGSVDEGDSSLFLGSRTLISMKRVTIDSTSNTTSADPTLALQRNNHLPAGTSGFLNLCNAQQEVFLLLDRLEDIQHTLKSNEKEPMYQKGWACALTAVQEGLMRRSRLSHVGTAEGRILRREALNLDRLRDKAYEETPESLGMSKGSENPALVAGKLRDAINRLYEEARAALQTAERLAGQAAPVITPPGTAPEAAMQTAQLPVWKDHLLVSLMIKRQALEWQKEELLMENRKQCGDISRLQGQVDDLRERQSAAIMPLRDVPRSLVPGRAVPLLNLQPTISIALLLSSIYLALYLQLVPLPAVVQTEIVPVLPLWALVSFGAYLLARLGWGVLTFNDVPEAHKEIMGEIELAKTELRKLGVTVD</sequence>
<reference evidence="13 14" key="1">
    <citation type="submission" date="2015-09" db="EMBL/GenBank/DDBJ databases">
        <title>Host preference determinants of Valsa canker pathogens revealed by comparative genomics.</title>
        <authorList>
            <person name="Yin Z."/>
            <person name="Huang L."/>
        </authorList>
    </citation>
    <scope>NUCLEOTIDE SEQUENCE [LARGE SCALE GENOMIC DNA]</scope>
    <source>
        <strain evidence="13 14">YSFL</strain>
    </source>
</reference>
<name>A0A423WIW9_CYTCH</name>
<dbReference type="Gene3D" id="1.20.120.1770">
    <property type="match status" value="1"/>
</dbReference>
<feature type="transmembrane region" description="Helical" evidence="10">
    <location>
        <begin position="155"/>
        <end position="176"/>
    </location>
</feature>
<dbReference type="AlphaFoldDB" id="A0A423WIW9"/>
<dbReference type="GO" id="GO:0005789">
    <property type="term" value="C:endoplasmic reticulum membrane"/>
    <property type="evidence" value="ECO:0007669"/>
    <property type="project" value="UniProtKB-SubCell"/>
</dbReference>
<keyword evidence="7 10" id="KW-1133">Transmembrane helix</keyword>
<feature type="domain" description="Cytochrome b561" evidence="12">
    <location>
        <begin position="81"/>
        <end position="213"/>
    </location>
</feature>
<evidence type="ECO:0000259" key="12">
    <source>
        <dbReference type="SMART" id="SM00665"/>
    </source>
</evidence>
<feature type="chain" id="PRO_5019215445" description="Cytochrome b561 domain-containing protein" evidence="11">
    <location>
        <begin position="30"/>
        <end position="772"/>
    </location>
</feature>
<feature type="transmembrane region" description="Helical" evidence="10">
    <location>
        <begin position="681"/>
        <end position="704"/>
    </location>
</feature>
<dbReference type="InterPro" id="IPR013174">
    <property type="entry name" value="DPM3"/>
</dbReference>
<evidence type="ECO:0000256" key="11">
    <source>
        <dbReference type="SAM" id="SignalP"/>
    </source>
</evidence>
<dbReference type="InterPro" id="IPR006593">
    <property type="entry name" value="Cyt_b561/ferric_Rdtase_TM"/>
</dbReference>
<evidence type="ECO:0000256" key="1">
    <source>
        <dbReference type="ARBA" id="ARBA00004477"/>
    </source>
</evidence>
<keyword evidence="5" id="KW-0256">Endoplasmic reticulum</keyword>
<evidence type="ECO:0000256" key="3">
    <source>
        <dbReference type="ARBA" id="ARBA00022448"/>
    </source>
</evidence>
<evidence type="ECO:0000256" key="8">
    <source>
        <dbReference type="ARBA" id="ARBA00023136"/>
    </source>
</evidence>
<feature type="transmembrane region" description="Helical" evidence="10">
    <location>
        <begin position="116"/>
        <end position="135"/>
    </location>
</feature>
<keyword evidence="3" id="KW-0813">Transport</keyword>
<dbReference type="EMBL" id="LJZO01000003">
    <property type="protein sequence ID" value="ROW03258.1"/>
    <property type="molecule type" value="Genomic_DNA"/>
</dbReference>
<keyword evidence="14" id="KW-1185">Reference proteome</keyword>
<keyword evidence="4 10" id="KW-0812">Transmembrane</keyword>
<keyword evidence="8 10" id="KW-0472">Membrane</keyword>